<feature type="compositionally biased region" description="Polar residues" evidence="1">
    <location>
        <begin position="213"/>
        <end position="237"/>
    </location>
</feature>
<protein>
    <submittedName>
        <fullName evidence="3">Uncharacterized protein</fullName>
    </submittedName>
</protein>
<gene>
    <name evidence="3" type="ORF">D6C90_05924</name>
    <name evidence="2" type="ORF">D6D12_02848</name>
</gene>
<evidence type="ECO:0000313" key="5">
    <source>
        <dbReference type="Proteomes" id="UP000310374"/>
    </source>
</evidence>
<dbReference type="EMBL" id="QZBN01000580">
    <property type="protein sequence ID" value="THZ40100.1"/>
    <property type="molecule type" value="Genomic_DNA"/>
</dbReference>
<dbReference type="AlphaFoldDB" id="A0A4S9EDN4"/>
<dbReference type="Proteomes" id="UP000310374">
    <property type="component" value="Unassembled WGS sequence"/>
</dbReference>
<evidence type="ECO:0000313" key="4">
    <source>
        <dbReference type="Proteomes" id="UP000310121"/>
    </source>
</evidence>
<feature type="compositionally biased region" description="Acidic residues" evidence="1">
    <location>
        <begin position="310"/>
        <end position="324"/>
    </location>
</feature>
<reference evidence="4 5" key="1">
    <citation type="submission" date="2018-10" db="EMBL/GenBank/DDBJ databases">
        <title>Fifty Aureobasidium pullulans genomes reveal a recombining polyextremotolerant generalist.</title>
        <authorList>
            <person name="Gostincar C."/>
            <person name="Turk M."/>
            <person name="Zajc J."/>
            <person name="Gunde-Cimerman N."/>
        </authorList>
    </citation>
    <scope>NUCLEOTIDE SEQUENCE [LARGE SCALE GENOMIC DNA]</scope>
    <source>
        <strain evidence="2 5">EXF-10081</strain>
        <strain evidence="3 4">EXF-3844</strain>
    </source>
</reference>
<comment type="caution">
    <text evidence="3">The sequence shown here is derived from an EMBL/GenBank/DDBJ whole genome shotgun (WGS) entry which is preliminary data.</text>
</comment>
<evidence type="ECO:0000256" key="1">
    <source>
        <dbReference type="SAM" id="MobiDB-lite"/>
    </source>
</evidence>
<feature type="region of interest" description="Disordered" evidence="1">
    <location>
        <begin position="310"/>
        <end position="346"/>
    </location>
</feature>
<evidence type="ECO:0000313" key="3">
    <source>
        <dbReference type="EMBL" id="THZ40100.1"/>
    </source>
</evidence>
<accession>A0A4S9EDN4</accession>
<dbReference type="EMBL" id="QZAT01000022">
    <property type="protein sequence ID" value="THX31553.1"/>
    <property type="molecule type" value="Genomic_DNA"/>
</dbReference>
<name>A0A4S9EDN4_AURPU</name>
<feature type="compositionally biased region" description="Basic and acidic residues" evidence="1">
    <location>
        <begin position="128"/>
        <end position="147"/>
    </location>
</feature>
<feature type="compositionally biased region" description="Acidic residues" evidence="1">
    <location>
        <begin position="148"/>
        <end position="180"/>
    </location>
</feature>
<proteinExistence type="predicted"/>
<feature type="region of interest" description="Disordered" evidence="1">
    <location>
        <begin position="1"/>
        <end position="20"/>
    </location>
</feature>
<dbReference type="Proteomes" id="UP000310121">
    <property type="component" value="Unassembled WGS sequence"/>
</dbReference>
<sequence>MSSSPEHTVSPSTEAPALSKHELRHLRFKARAPNGKIYSYGKRSRLDNEHRNRATNVVRQSPAFLTATAQEQQNMMDAAVQECDEARKKRGLHTTSMFHGYGVPIIELLPEDLLVAPLRSVTSRLPSKGKEKASKSHERSSDNRVGEDDTNNDDDDDDDDNGEDDINNDDDDDGDDNGEEDEKRQDNGNDEEDEYLTSPFTPKRSAQREWANIMSSISTKRSRRNTIGSSNSLNPSNALDAPGPSLGSPLVQRDRGVRPKSLTWDDENNDIKPGPMSAPMSVADSHPWPTALESGELKQSTYRGMPLIIIDDDEDDEDDEDGEATQDLHANDNPTLSTEWKKMLDM</sequence>
<organism evidence="3 4">
    <name type="scientific">Aureobasidium pullulans</name>
    <name type="common">Black yeast</name>
    <name type="synonym">Pullularia pullulans</name>
    <dbReference type="NCBI Taxonomy" id="5580"/>
    <lineage>
        <taxon>Eukaryota</taxon>
        <taxon>Fungi</taxon>
        <taxon>Dikarya</taxon>
        <taxon>Ascomycota</taxon>
        <taxon>Pezizomycotina</taxon>
        <taxon>Dothideomycetes</taxon>
        <taxon>Dothideomycetidae</taxon>
        <taxon>Dothideales</taxon>
        <taxon>Saccotheciaceae</taxon>
        <taxon>Aureobasidium</taxon>
    </lineage>
</organism>
<evidence type="ECO:0000313" key="2">
    <source>
        <dbReference type="EMBL" id="THX31553.1"/>
    </source>
</evidence>
<feature type="region of interest" description="Disordered" evidence="1">
    <location>
        <begin position="124"/>
        <end position="291"/>
    </location>
</feature>
<feature type="compositionally biased region" description="Polar residues" evidence="1">
    <location>
        <begin position="1"/>
        <end position="13"/>
    </location>
</feature>